<evidence type="ECO:0000256" key="1">
    <source>
        <dbReference type="ARBA" id="ARBA00038414"/>
    </source>
</evidence>
<dbReference type="Proteomes" id="UP001220324">
    <property type="component" value="Unassembled WGS sequence"/>
</dbReference>
<evidence type="ECO:0000313" key="2">
    <source>
        <dbReference type="EMBL" id="KAJ5557086.1"/>
    </source>
</evidence>
<name>A0AAD6GKB1_9EURO</name>
<proteinExistence type="inferred from homology"/>
<accession>A0AAD6GKB1</accession>
<reference evidence="2 3" key="1">
    <citation type="journal article" date="2023" name="IMA Fungus">
        <title>Comparative genomic study of the Penicillium genus elucidates a diverse pangenome and 15 lateral gene transfer events.</title>
        <authorList>
            <person name="Petersen C."/>
            <person name="Sorensen T."/>
            <person name="Nielsen M.R."/>
            <person name="Sondergaard T.E."/>
            <person name="Sorensen J.L."/>
            <person name="Fitzpatrick D.A."/>
            <person name="Frisvad J.C."/>
            <person name="Nielsen K.L."/>
        </authorList>
    </citation>
    <scope>NUCLEOTIDE SEQUENCE [LARGE SCALE GENOMIC DNA]</scope>
    <source>
        <strain evidence="2 3">IBT 35679</strain>
    </source>
</reference>
<dbReference type="PANTHER" id="PTHR28047:SF6">
    <property type="entry name" value="CN HYDROLASE DOMAIN-CONTAINING PROTEIN"/>
    <property type="match status" value="1"/>
</dbReference>
<dbReference type="InterPro" id="IPR053714">
    <property type="entry name" value="Iso_Racemase_Enz_sf"/>
</dbReference>
<comment type="caution">
    <text evidence="2">The sequence shown here is derived from an EMBL/GenBank/DDBJ whole genome shotgun (WGS) entry which is preliminary data.</text>
</comment>
<evidence type="ECO:0000313" key="3">
    <source>
        <dbReference type="Proteomes" id="UP001220324"/>
    </source>
</evidence>
<dbReference type="AlphaFoldDB" id="A0AAD6GKB1"/>
<dbReference type="Pfam" id="PF01177">
    <property type="entry name" value="Asp_Glu_race"/>
    <property type="match status" value="1"/>
</dbReference>
<organism evidence="2 3">
    <name type="scientific">Penicillium frequentans</name>
    <dbReference type="NCBI Taxonomy" id="3151616"/>
    <lineage>
        <taxon>Eukaryota</taxon>
        <taxon>Fungi</taxon>
        <taxon>Dikarya</taxon>
        <taxon>Ascomycota</taxon>
        <taxon>Pezizomycotina</taxon>
        <taxon>Eurotiomycetes</taxon>
        <taxon>Eurotiomycetidae</taxon>
        <taxon>Eurotiales</taxon>
        <taxon>Aspergillaceae</taxon>
        <taxon>Penicillium</taxon>
    </lineage>
</organism>
<dbReference type="EMBL" id="JAQIZZ010000001">
    <property type="protein sequence ID" value="KAJ5557086.1"/>
    <property type="molecule type" value="Genomic_DNA"/>
</dbReference>
<sequence>MDAMAELPSVSGTPKERRINILLINPNSTEYMTLDCLKTIAPSLPPDVTVHGFTAPHPAPTAIESQTDAVLSTAACIRAIQPIANHYDAFLVACFRDHPLISSLKEEFSQPVLGIMEAAMYAARMLGDKMGIICTSDRSVMAHSRTVSTYGFSDYFAGCESTKLGVLELDSKPKEEVKANLTGKLRRLVEDKGADCVLLGCAGMTEFRDNCKEASLKGTVILDGVTIGVQFLAGLVREDLVTAKSGAYRSSVTDRLKRNQSWL</sequence>
<dbReference type="PANTHER" id="PTHR28047">
    <property type="entry name" value="PROTEIN DCG1"/>
    <property type="match status" value="1"/>
</dbReference>
<evidence type="ECO:0008006" key="4">
    <source>
        <dbReference type="Google" id="ProtNLM"/>
    </source>
</evidence>
<dbReference type="Gene3D" id="3.40.50.12500">
    <property type="match status" value="1"/>
</dbReference>
<comment type="similarity">
    <text evidence="1">Belongs to the HyuE racemase family.</text>
</comment>
<dbReference type="InterPro" id="IPR052186">
    <property type="entry name" value="Hydantoin_racemase-like"/>
</dbReference>
<gene>
    <name evidence="2" type="ORF">N7494_001001</name>
</gene>
<keyword evidence="3" id="KW-1185">Reference proteome</keyword>
<protein>
    <recommendedName>
        <fullName evidence="4">Hydantoin racemase</fullName>
    </recommendedName>
</protein>
<dbReference type="GO" id="GO:0047661">
    <property type="term" value="F:amino-acid racemase activity"/>
    <property type="evidence" value="ECO:0007669"/>
    <property type="project" value="InterPro"/>
</dbReference>
<dbReference type="InterPro" id="IPR015942">
    <property type="entry name" value="Asp/Glu/hydantoin_racemase"/>
</dbReference>